<evidence type="ECO:0000256" key="1">
    <source>
        <dbReference type="ARBA" id="ARBA00023015"/>
    </source>
</evidence>
<keyword evidence="2" id="KW-0238">DNA-binding</keyword>
<keyword evidence="3" id="KW-0804">Transcription</keyword>
<name>A0A9W9NMP7_PENCI</name>
<feature type="domain" description="Zn(2)-C6 fungal-type" evidence="5">
    <location>
        <begin position="9"/>
        <end position="37"/>
    </location>
</feature>
<evidence type="ECO:0000313" key="7">
    <source>
        <dbReference type="Proteomes" id="UP001147733"/>
    </source>
</evidence>
<dbReference type="EMBL" id="JAPQKT010000008">
    <property type="protein sequence ID" value="KAJ5222671.1"/>
    <property type="molecule type" value="Genomic_DNA"/>
</dbReference>
<dbReference type="GO" id="GO:0003677">
    <property type="term" value="F:DNA binding"/>
    <property type="evidence" value="ECO:0007669"/>
    <property type="project" value="UniProtKB-KW"/>
</dbReference>
<reference evidence="6" key="2">
    <citation type="journal article" date="2023" name="IMA Fungus">
        <title>Comparative genomic study of the Penicillium genus elucidates a diverse pangenome and 15 lateral gene transfer events.</title>
        <authorList>
            <person name="Petersen C."/>
            <person name="Sorensen T."/>
            <person name="Nielsen M.R."/>
            <person name="Sondergaard T.E."/>
            <person name="Sorensen J.L."/>
            <person name="Fitzpatrick D.A."/>
            <person name="Frisvad J.C."/>
            <person name="Nielsen K.L."/>
        </authorList>
    </citation>
    <scope>NUCLEOTIDE SEQUENCE</scope>
    <source>
        <strain evidence="6">IBT 23319</strain>
    </source>
</reference>
<dbReference type="GO" id="GO:0000981">
    <property type="term" value="F:DNA-binding transcription factor activity, RNA polymerase II-specific"/>
    <property type="evidence" value="ECO:0007669"/>
    <property type="project" value="InterPro"/>
</dbReference>
<evidence type="ECO:0000313" key="6">
    <source>
        <dbReference type="EMBL" id="KAJ5222671.1"/>
    </source>
</evidence>
<dbReference type="SUPFAM" id="SSF57701">
    <property type="entry name" value="Zn2/Cys6 DNA-binding domain"/>
    <property type="match status" value="1"/>
</dbReference>
<keyword evidence="4" id="KW-0539">Nucleus</keyword>
<sequence length="442" mass="49426">MVGVPRSKGCQLCLKRRIKCDEQRPVCKRCEMRGLQCPGYEKSPKYYHMSASGKAWQETSQLQLGVKTRQKRVESGKKALVSYMDGYTAPNLVQKALCIQQKDMFGQFVDATFPGLYYSWSTRVDENFMDFVRKQGDTSTDALVWASWTLCTLSIGQKTRDRKKIDTGRMMYTRCLHFLARLIQNPKTVKSDHTLGTAVLLAIYEMMDGSFHQSWLTHSSGIAALFQHRGPEAHRDGFGRTLLISFRAFLLADALIRGEPCFLAEPAWRSVIIEAMKAEGKAGKGSQLGDLVECAFHEITVCPGLVAQVRETLTRNYDDIAQRKVLTRALSVQRGRLESLHNRMFILLSQGKIEDRPDLVGPIPREVVHLLTKFSLRGIDMALMLLDRLLSALGAGQKGINWIGGYPNKHSILLLEDGGSDGGNATEAPDHLALSMGMLALR</sequence>
<dbReference type="PROSITE" id="PS50048">
    <property type="entry name" value="ZN2_CY6_FUNGAL_2"/>
    <property type="match status" value="1"/>
</dbReference>
<dbReference type="GeneID" id="81386996"/>
<dbReference type="RefSeq" id="XP_056497594.1">
    <property type="nucleotide sequence ID" value="XM_056647829.1"/>
</dbReference>
<dbReference type="InterPro" id="IPR001138">
    <property type="entry name" value="Zn2Cys6_DnaBD"/>
</dbReference>
<dbReference type="SMART" id="SM00066">
    <property type="entry name" value="GAL4"/>
    <property type="match status" value="1"/>
</dbReference>
<dbReference type="AlphaFoldDB" id="A0A9W9NMP7"/>
<dbReference type="GO" id="GO:0008270">
    <property type="term" value="F:zinc ion binding"/>
    <property type="evidence" value="ECO:0007669"/>
    <property type="project" value="InterPro"/>
</dbReference>
<dbReference type="PANTHER" id="PTHR38111:SF6">
    <property type="entry name" value="FINGER DOMAIN PROTEIN, PUTATIVE (AFU_ORTHOLOGUE AFUA_8G01940)-RELATED"/>
    <property type="match status" value="1"/>
</dbReference>
<dbReference type="Pfam" id="PF00172">
    <property type="entry name" value="Zn_clus"/>
    <property type="match status" value="1"/>
</dbReference>
<dbReference type="PANTHER" id="PTHR38111">
    <property type="entry name" value="ZN(2)-C6 FUNGAL-TYPE DOMAIN-CONTAINING PROTEIN-RELATED"/>
    <property type="match status" value="1"/>
</dbReference>
<organism evidence="6 7">
    <name type="scientific">Penicillium citrinum</name>
    <dbReference type="NCBI Taxonomy" id="5077"/>
    <lineage>
        <taxon>Eukaryota</taxon>
        <taxon>Fungi</taxon>
        <taxon>Dikarya</taxon>
        <taxon>Ascomycota</taxon>
        <taxon>Pezizomycotina</taxon>
        <taxon>Eurotiomycetes</taxon>
        <taxon>Eurotiomycetidae</taxon>
        <taxon>Eurotiales</taxon>
        <taxon>Aspergillaceae</taxon>
        <taxon>Penicillium</taxon>
    </lineage>
</organism>
<dbReference type="Proteomes" id="UP001147733">
    <property type="component" value="Unassembled WGS sequence"/>
</dbReference>
<dbReference type="OrthoDB" id="3525185at2759"/>
<evidence type="ECO:0000256" key="3">
    <source>
        <dbReference type="ARBA" id="ARBA00023163"/>
    </source>
</evidence>
<dbReference type="Gene3D" id="4.10.240.10">
    <property type="entry name" value="Zn(2)-C6 fungal-type DNA-binding domain"/>
    <property type="match status" value="1"/>
</dbReference>
<dbReference type="InterPro" id="IPR036864">
    <property type="entry name" value="Zn2-C6_fun-type_DNA-bd_sf"/>
</dbReference>
<proteinExistence type="predicted"/>
<keyword evidence="1" id="KW-0805">Transcription regulation</keyword>
<evidence type="ECO:0000256" key="4">
    <source>
        <dbReference type="ARBA" id="ARBA00023242"/>
    </source>
</evidence>
<dbReference type="InterPro" id="IPR053178">
    <property type="entry name" value="Osmoadaptation_assoc"/>
</dbReference>
<reference evidence="6" key="1">
    <citation type="submission" date="2022-11" db="EMBL/GenBank/DDBJ databases">
        <authorList>
            <person name="Petersen C."/>
        </authorList>
    </citation>
    <scope>NUCLEOTIDE SEQUENCE</scope>
    <source>
        <strain evidence="6">IBT 23319</strain>
    </source>
</reference>
<gene>
    <name evidence="6" type="ORF">N7469_008911</name>
</gene>
<protein>
    <recommendedName>
        <fullName evidence="5">Zn(2)-C6 fungal-type domain-containing protein</fullName>
    </recommendedName>
</protein>
<dbReference type="CDD" id="cd00067">
    <property type="entry name" value="GAL4"/>
    <property type="match status" value="1"/>
</dbReference>
<keyword evidence="7" id="KW-1185">Reference proteome</keyword>
<evidence type="ECO:0000256" key="2">
    <source>
        <dbReference type="ARBA" id="ARBA00023125"/>
    </source>
</evidence>
<accession>A0A9W9NMP7</accession>
<evidence type="ECO:0000259" key="5">
    <source>
        <dbReference type="PROSITE" id="PS50048"/>
    </source>
</evidence>
<comment type="caution">
    <text evidence="6">The sequence shown here is derived from an EMBL/GenBank/DDBJ whole genome shotgun (WGS) entry which is preliminary data.</text>
</comment>